<protein>
    <submittedName>
        <fullName evidence="2">Branched-subunit amino acid transport protein AzlD</fullName>
    </submittedName>
</protein>
<sequence>MTLWATVLTASAAAFGLKYAGHVVPHHWLEGPRTRRVTGLLPVALLAALVAVQTFTSGHALGLDARAAGVGVAVVALLLRAPFLAVVVLAAATAGALRAVGLAA</sequence>
<dbReference type="Pfam" id="PF05437">
    <property type="entry name" value="AzlD"/>
    <property type="match status" value="1"/>
</dbReference>
<dbReference type="Proteomes" id="UP000319514">
    <property type="component" value="Unassembled WGS sequence"/>
</dbReference>
<proteinExistence type="predicted"/>
<keyword evidence="1" id="KW-1133">Transmembrane helix</keyword>
<reference evidence="2 3" key="1">
    <citation type="submission" date="2019-06" db="EMBL/GenBank/DDBJ databases">
        <title>Sequencing the genomes of 1000 actinobacteria strains.</title>
        <authorList>
            <person name="Klenk H.-P."/>
        </authorList>
    </citation>
    <scope>NUCLEOTIDE SEQUENCE [LARGE SCALE GENOMIC DNA]</scope>
    <source>
        <strain evidence="2 3">DSM 18082</strain>
    </source>
</reference>
<feature type="transmembrane region" description="Helical" evidence="1">
    <location>
        <begin position="36"/>
        <end position="55"/>
    </location>
</feature>
<name>A0A542ZH89_9MICO</name>
<organism evidence="2 3">
    <name type="scientific">Oryzihumus leptocrescens</name>
    <dbReference type="NCBI Taxonomy" id="297536"/>
    <lineage>
        <taxon>Bacteria</taxon>
        <taxon>Bacillati</taxon>
        <taxon>Actinomycetota</taxon>
        <taxon>Actinomycetes</taxon>
        <taxon>Micrococcales</taxon>
        <taxon>Intrasporangiaceae</taxon>
        <taxon>Oryzihumus</taxon>
    </lineage>
</organism>
<comment type="caution">
    <text evidence="2">The sequence shown here is derived from an EMBL/GenBank/DDBJ whole genome shotgun (WGS) entry which is preliminary data.</text>
</comment>
<evidence type="ECO:0000313" key="3">
    <source>
        <dbReference type="Proteomes" id="UP000319514"/>
    </source>
</evidence>
<evidence type="ECO:0000313" key="2">
    <source>
        <dbReference type="EMBL" id="TQL59742.1"/>
    </source>
</evidence>
<accession>A0A542ZH89</accession>
<gene>
    <name evidence="2" type="ORF">FB474_1108</name>
</gene>
<dbReference type="OrthoDB" id="3733498at2"/>
<feature type="transmembrane region" description="Helical" evidence="1">
    <location>
        <begin position="67"/>
        <end position="92"/>
    </location>
</feature>
<keyword evidence="3" id="KW-1185">Reference proteome</keyword>
<keyword evidence="1" id="KW-0812">Transmembrane</keyword>
<evidence type="ECO:0000256" key="1">
    <source>
        <dbReference type="SAM" id="Phobius"/>
    </source>
</evidence>
<dbReference type="RefSeq" id="WP_141787722.1">
    <property type="nucleotide sequence ID" value="NZ_BAAAKX010000004.1"/>
</dbReference>
<dbReference type="EMBL" id="VFOQ01000001">
    <property type="protein sequence ID" value="TQL59742.1"/>
    <property type="molecule type" value="Genomic_DNA"/>
</dbReference>
<keyword evidence="1" id="KW-0472">Membrane</keyword>
<dbReference type="InterPro" id="IPR008407">
    <property type="entry name" value="Brnchd-chn_aa_trnsp_AzlD"/>
</dbReference>
<dbReference type="AlphaFoldDB" id="A0A542ZH89"/>